<evidence type="ECO:0000313" key="2">
    <source>
        <dbReference type="EMBL" id="TNV71596.1"/>
    </source>
</evidence>
<evidence type="ECO:0000313" key="3">
    <source>
        <dbReference type="Proteomes" id="UP000785679"/>
    </source>
</evidence>
<dbReference type="EMBL" id="RRYP01029745">
    <property type="protein sequence ID" value="TNV71596.1"/>
    <property type="molecule type" value="Genomic_DNA"/>
</dbReference>
<dbReference type="InterPro" id="IPR032557">
    <property type="entry name" value="DUF4935"/>
</dbReference>
<evidence type="ECO:0000259" key="1">
    <source>
        <dbReference type="Pfam" id="PF16289"/>
    </source>
</evidence>
<proteinExistence type="predicted"/>
<keyword evidence="3" id="KW-1185">Reference proteome</keyword>
<dbReference type="AlphaFoldDB" id="A0A8J8NAX4"/>
<name>A0A8J8NAX4_HALGN</name>
<comment type="caution">
    <text evidence="2">The sequence shown here is derived from an EMBL/GenBank/DDBJ whole genome shotgun (WGS) entry which is preliminary data.</text>
</comment>
<protein>
    <recommendedName>
        <fullName evidence="1">DUF4935 domain-containing protein</fullName>
    </recommendedName>
</protein>
<gene>
    <name evidence="2" type="ORF">FGO68_gene15040</name>
</gene>
<reference evidence="2" key="1">
    <citation type="submission" date="2019-06" db="EMBL/GenBank/DDBJ databases">
        <authorList>
            <person name="Zheng W."/>
        </authorList>
    </citation>
    <scope>NUCLEOTIDE SEQUENCE</scope>
    <source>
        <strain evidence="2">QDHG01</strain>
    </source>
</reference>
<dbReference type="Pfam" id="PF16289">
    <property type="entry name" value="PIN_12"/>
    <property type="match status" value="1"/>
</dbReference>
<dbReference type="Proteomes" id="UP000785679">
    <property type="component" value="Unassembled WGS sequence"/>
</dbReference>
<organism evidence="2 3">
    <name type="scientific">Halteria grandinella</name>
    <dbReference type="NCBI Taxonomy" id="5974"/>
    <lineage>
        <taxon>Eukaryota</taxon>
        <taxon>Sar</taxon>
        <taxon>Alveolata</taxon>
        <taxon>Ciliophora</taxon>
        <taxon>Intramacronucleata</taxon>
        <taxon>Spirotrichea</taxon>
        <taxon>Stichotrichia</taxon>
        <taxon>Sporadotrichida</taxon>
        <taxon>Halteriidae</taxon>
        <taxon>Halteria</taxon>
    </lineage>
</organism>
<feature type="domain" description="DUF4935" evidence="1">
    <location>
        <begin position="3"/>
        <end position="168"/>
    </location>
</feature>
<sequence>MIVIFDTTEFYTNLRLEGPNYMLLRTYLNKTSTIFVVPKIVFEETVNHFRERLLKHSKEVKDGLNNLSKLIAVTGYNFNPNLNQEEAVEKYRRELDSLILQMNGKVIGYEKVDVDKLVKRSLERRKPFDGDGKIGFRDAVLWETLLQELHGKDPNTTVYLISKNSKDFGTEEQLFKPLQLECVGVGMKETCVRLFNGLQSFIDSVVKPHLDTLDEIQDRLKQGEYKGFVLDVFFTSASESIMDYIQNYLKQYGFQRHSGHLIRLVHSPELLSMDSKPREVSIEDVWSIDHDKVAVGIKVCLGGKIKYYEQHEILYPCNDEVFSDIFDECFVGEATFLVSLTVVLNRNTGSTDIYEIDKIEVQLAS</sequence>
<accession>A0A8J8NAX4</accession>